<evidence type="ECO:0000256" key="2">
    <source>
        <dbReference type="ARBA" id="ARBA00022529"/>
    </source>
</evidence>
<dbReference type="SUPFAM" id="SSF53955">
    <property type="entry name" value="Lysozyme-like"/>
    <property type="match status" value="1"/>
</dbReference>
<comment type="catalytic activity">
    <reaction evidence="1 10 11">
        <text>Hydrolysis of (1-&gt;4)-beta-linkages between N-acetylmuramic acid and N-acetyl-D-glucosamine residues in a peptidoglycan and between N-acetyl-D-glucosamine residues in chitodextrins.</text>
        <dbReference type="EC" id="3.2.1.17"/>
    </reaction>
</comment>
<dbReference type="GO" id="GO:0042742">
    <property type="term" value="P:defense response to bacterium"/>
    <property type="evidence" value="ECO:0007669"/>
    <property type="project" value="UniProtKB-KW"/>
</dbReference>
<dbReference type="InterPro" id="IPR051018">
    <property type="entry name" value="Bacteriophage_GH24"/>
</dbReference>
<feature type="active site" description="Proton donor/acceptor" evidence="10">
    <location>
        <position position="34"/>
    </location>
</feature>
<keyword evidence="2 10" id="KW-0929">Antimicrobial</keyword>
<evidence type="ECO:0000313" key="13">
    <source>
        <dbReference type="EMBL" id="UMO77789.1"/>
    </source>
</evidence>
<feature type="active site" description="Proton donor/acceptor" evidence="10">
    <location>
        <position position="43"/>
    </location>
</feature>
<dbReference type="EC" id="3.2.1.17" evidence="10"/>
<proteinExistence type="inferred from homology"/>
<dbReference type="PANTHER" id="PTHR38107">
    <property type="match status" value="1"/>
</dbReference>
<dbReference type="GO" id="GO:0009253">
    <property type="term" value="P:peptidoglycan catabolic process"/>
    <property type="evidence" value="ECO:0007669"/>
    <property type="project" value="UniProtKB-UniRule"/>
</dbReference>
<sequence length="166" mass="18542">MVNRSKLIAGTGIMSMVAVLSLSPMGLDTIKQNEGLRTTQYYDQAGVATICYGSTGTGLKTATVEKCNELLKRHTDDADRVLKKYIKVELTQEQYDALHDFVHQYGEGKFKASTLLKKINSGDCKGAVDQFPRWRLVNGEFNKGVYNRSLRNAAKFSSGCIHWKQN</sequence>
<evidence type="ECO:0000256" key="5">
    <source>
        <dbReference type="ARBA" id="ARBA00022801"/>
    </source>
</evidence>
<dbReference type="HAMAP" id="MF_04110">
    <property type="entry name" value="ENDOLYSIN_T4"/>
    <property type="match status" value="1"/>
</dbReference>
<keyword evidence="6 10" id="KW-0204">Cytolysis</keyword>
<evidence type="ECO:0000313" key="14">
    <source>
        <dbReference type="Proteomes" id="UP001061889"/>
    </source>
</evidence>
<dbReference type="PANTHER" id="PTHR38107:SF3">
    <property type="entry name" value="LYSOZYME RRRD-RELATED"/>
    <property type="match status" value="1"/>
</dbReference>
<name>A0A976QVJ7_9CAUD</name>
<evidence type="ECO:0000256" key="7">
    <source>
        <dbReference type="ARBA" id="ARBA00023142"/>
    </source>
</evidence>
<evidence type="ECO:0000256" key="6">
    <source>
        <dbReference type="ARBA" id="ARBA00022852"/>
    </source>
</evidence>
<dbReference type="InterPro" id="IPR033907">
    <property type="entry name" value="Endolysin_autolysin"/>
</dbReference>
<comment type="similarity">
    <text evidence="10 11">Belongs to the glycosyl hydrolase 24 family.</text>
</comment>
<dbReference type="CDD" id="cd00737">
    <property type="entry name" value="lyz_endolysin_autolysin"/>
    <property type="match status" value="1"/>
</dbReference>
<keyword evidence="7 10" id="KW-0578">Host cell lysis by virus</keyword>
<feature type="transmembrane region" description="Helical" evidence="12">
    <location>
        <begin position="7"/>
        <end position="27"/>
    </location>
</feature>
<keyword evidence="5 10" id="KW-0378">Hydrolase</keyword>
<dbReference type="GO" id="GO:0016998">
    <property type="term" value="P:cell wall macromolecule catabolic process"/>
    <property type="evidence" value="ECO:0007669"/>
    <property type="project" value="InterPro"/>
</dbReference>
<dbReference type="Gene3D" id="1.10.530.40">
    <property type="match status" value="1"/>
</dbReference>
<keyword evidence="8 10" id="KW-1035">Host cytoplasm</keyword>
<keyword evidence="9 10" id="KW-0326">Glycosidase</keyword>
<protein>
    <recommendedName>
        <fullName evidence="10">Endolysin</fullName>
        <ecNumber evidence="10">3.2.1.17</ecNumber>
    </recommendedName>
    <alternativeName>
        <fullName evidence="10">Lysis protein</fullName>
    </alternativeName>
    <alternativeName>
        <fullName evidence="10">Lysozyme</fullName>
    </alternativeName>
    <alternativeName>
        <fullName evidence="10">Muramidase</fullName>
    </alternativeName>
</protein>
<dbReference type="GO" id="GO:0030430">
    <property type="term" value="C:host cell cytoplasm"/>
    <property type="evidence" value="ECO:0007669"/>
    <property type="project" value="UniProtKB-SubCell"/>
</dbReference>
<evidence type="ECO:0000256" key="11">
    <source>
        <dbReference type="RuleBase" id="RU003788"/>
    </source>
</evidence>
<reference evidence="13" key="1">
    <citation type="submission" date="2021-11" db="EMBL/GenBank/DDBJ databases">
        <title>Phage-based biocontrol of nitrification in agricultural soil.</title>
        <authorList>
            <person name="Muniesa M."/>
            <person name="Quiros P."/>
            <person name="Salaet I."/>
        </authorList>
    </citation>
    <scope>NUCLEOTIDE SEQUENCE</scope>
</reference>
<dbReference type="InterPro" id="IPR023347">
    <property type="entry name" value="Lysozyme_dom_sf"/>
</dbReference>
<keyword evidence="12" id="KW-0812">Transmembrane</keyword>
<evidence type="ECO:0000256" key="10">
    <source>
        <dbReference type="HAMAP-Rule" id="MF_04110"/>
    </source>
</evidence>
<dbReference type="InterPro" id="IPR023346">
    <property type="entry name" value="Lysozyme-like_dom_sf"/>
</dbReference>
<organism evidence="13 14">
    <name type="scientific">Bacteriophage Phi NF-1</name>
    <dbReference type="NCBI Taxonomy" id="2900273"/>
    <lineage>
        <taxon>Viruses</taxon>
        <taxon>Duplodnaviria</taxon>
        <taxon>Heunggongvirae</taxon>
        <taxon>Uroviricota</taxon>
        <taxon>Caudoviricetes</taxon>
        <taxon>Autographivirales</taxon>
        <taxon>Autoscriptoviridae</taxon>
        <taxon>Catalonvirus</taxon>
        <taxon>Catalonvirus NF1</taxon>
    </lineage>
</organism>
<comment type="function">
    <text evidence="10">Endolysin with lysozyme activity that degrades host peptidoglycans and participates with the holin and spanin proteins in the sequential events which lead to the programmed host cell lysis releasing the mature viral particles. Once the holin has permeabilized the host cell membrane, the endolysin can reach the periplasm and break down the peptidoglycan layer.</text>
</comment>
<evidence type="ECO:0000256" key="3">
    <source>
        <dbReference type="ARBA" id="ARBA00022612"/>
    </source>
</evidence>
<evidence type="ECO:0000256" key="1">
    <source>
        <dbReference type="ARBA" id="ARBA00000632"/>
    </source>
</evidence>
<comment type="subcellular location">
    <subcellularLocation>
        <location evidence="10">Host cytoplasm</location>
    </subcellularLocation>
    <text evidence="10">The endolysin is cytoplasmic, but can reach the periplasmic space with the help of the holins which disrupt the host cell membrane.</text>
</comment>
<keyword evidence="14" id="KW-1185">Reference proteome</keyword>
<keyword evidence="12" id="KW-0472">Membrane</keyword>
<keyword evidence="3 10" id="KW-1188">Viral release from host cell</keyword>
<evidence type="ECO:0000256" key="9">
    <source>
        <dbReference type="ARBA" id="ARBA00023295"/>
    </source>
</evidence>
<dbReference type="InterPro" id="IPR034690">
    <property type="entry name" value="Endolysin_T4_type"/>
</dbReference>
<evidence type="ECO:0000256" key="4">
    <source>
        <dbReference type="ARBA" id="ARBA00022638"/>
    </source>
</evidence>
<dbReference type="EMBL" id="OL634959">
    <property type="protein sequence ID" value="UMO77789.1"/>
    <property type="molecule type" value="Genomic_DNA"/>
</dbReference>
<keyword evidence="4 10" id="KW-0081">Bacteriolytic enzyme</keyword>
<evidence type="ECO:0000256" key="12">
    <source>
        <dbReference type="SAM" id="Phobius"/>
    </source>
</evidence>
<accession>A0A976QVJ7</accession>
<evidence type="ECO:0000256" key="8">
    <source>
        <dbReference type="ARBA" id="ARBA00023200"/>
    </source>
</evidence>
<dbReference type="GO" id="GO:0003796">
    <property type="term" value="F:lysozyme activity"/>
    <property type="evidence" value="ECO:0007669"/>
    <property type="project" value="UniProtKB-UniRule"/>
</dbReference>
<keyword evidence="12" id="KW-1133">Transmembrane helix</keyword>
<dbReference type="Proteomes" id="UP001061889">
    <property type="component" value="Segment"/>
</dbReference>
<dbReference type="InterPro" id="IPR002196">
    <property type="entry name" value="Glyco_hydro_24"/>
</dbReference>
<dbReference type="Pfam" id="PF00959">
    <property type="entry name" value="Phage_lysozyme"/>
    <property type="match status" value="1"/>
</dbReference>
<dbReference type="GO" id="GO:0044659">
    <property type="term" value="P:viral release from host cell by cytolysis"/>
    <property type="evidence" value="ECO:0007669"/>
    <property type="project" value="UniProtKB-UniRule"/>
</dbReference>